<feature type="region of interest" description="Disordered" evidence="1">
    <location>
        <begin position="1"/>
        <end position="22"/>
    </location>
</feature>
<name>A0A7I8K7G7_SPIIN</name>
<proteinExistence type="predicted"/>
<dbReference type="EMBL" id="LR746266">
    <property type="protein sequence ID" value="CAA7393642.1"/>
    <property type="molecule type" value="Genomic_DNA"/>
</dbReference>
<organism evidence="2 3">
    <name type="scientific">Spirodela intermedia</name>
    <name type="common">Intermediate duckweed</name>
    <dbReference type="NCBI Taxonomy" id="51605"/>
    <lineage>
        <taxon>Eukaryota</taxon>
        <taxon>Viridiplantae</taxon>
        <taxon>Streptophyta</taxon>
        <taxon>Embryophyta</taxon>
        <taxon>Tracheophyta</taxon>
        <taxon>Spermatophyta</taxon>
        <taxon>Magnoliopsida</taxon>
        <taxon>Liliopsida</taxon>
        <taxon>Araceae</taxon>
        <taxon>Lemnoideae</taxon>
        <taxon>Spirodela</taxon>
    </lineage>
</organism>
<accession>A0A7I8K7G7</accession>
<evidence type="ECO:0000256" key="1">
    <source>
        <dbReference type="SAM" id="MobiDB-lite"/>
    </source>
</evidence>
<keyword evidence="3" id="KW-1185">Reference proteome</keyword>
<sequence>MRQILPPRLPVVAAGNGSNSGNGTGGTSASLFASLLASAAARTTQSTSFSDLMGAAMSRNDNGVAPQLSSAGPSSSAEPISLRLSHSGGSSLFSGPLDRRPLAPPPPTPHMSATALLQKAAQMGATASNSSLLRSFGLVPSSSSASQQHPHDNPRESYQSWRGQQHHLPEEPAGLSPALGLGLPYGGGGGGMPSFMVGPPPFFVAKPTTLDFLGLGRGPGGGAAGGLSALITSIGGSLERATDRSEAWDGADRPPGGSALL</sequence>
<evidence type="ECO:0000313" key="2">
    <source>
        <dbReference type="EMBL" id="CAA7393642.1"/>
    </source>
</evidence>
<protein>
    <submittedName>
        <fullName evidence="2">Uncharacterized protein</fullName>
    </submittedName>
</protein>
<feature type="compositionally biased region" description="Basic and acidic residues" evidence="1">
    <location>
        <begin position="242"/>
        <end position="252"/>
    </location>
</feature>
<dbReference type="Proteomes" id="UP000663760">
    <property type="component" value="Chromosome 3"/>
</dbReference>
<gene>
    <name evidence="2" type="ORF">SI8410_03004366</name>
</gene>
<feature type="region of interest" description="Disordered" evidence="1">
    <location>
        <begin position="242"/>
        <end position="261"/>
    </location>
</feature>
<reference evidence="2" key="1">
    <citation type="submission" date="2020-02" db="EMBL/GenBank/DDBJ databases">
        <authorList>
            <person name="Scholz U."/>
            <person name="Mascher M."/>
            <person name="Fiebig A."/>
        </authorList>
    </citation>
    <scope>NUCLEOTIDE SEQUENCE</scope>
</reference>
<dbReference type="AlphaFoldDB" id="A0A7I8K7G7"/>
<evidence type="ECO:0000313" key="3">
    <source>
        <dbReference type="Proteomes" id="UP000663760"/>
    </source>
</evidence>
<feature type="compositionally biased region" description="Polar residues" evidence="1">
    <location>
        <begin position="67"/>
        <end position="78"/>
    </location>
</feature>
<feature type="compositionally biased region" description="Low complexity" evidence="1">
    <location>
        <begin position="81"/>
        <end position="96"/>
    </location>
</feature>
<feature type="region of interest" description="Disordered" evidence="1">
    <location>
        <begin position="138"/>
        <end position="175"/>
    </location>
</feature>
<feature type="region of interest" description="Disordered" evidence="1">
    <location>
        <begin position="60"/>
        <end position="112"/>
    </location>
</feature>
<dbReference type="OrthoDB" id="6354171at2759"/>